<dbReference type="Gene3D" id="3.40.50.1000">
    <property type="entry name" value="HAD superfamily/HAD-like"/>
    <property type="match status" value="1"/>
</dbReference>
<evidence type="ECO:0000313" key="1">
    <source>
        <dbReference type="EMBL" id="SIS84018.1"/>
    </source>
</evidence>
<keyword evidence="2" id="KW-1185">Reference proteome</keyword>
<dbReference type="Pfam" id="PF00702">
    <property type="entry name" value="Hydrolase"/>
    <property type="match status" value="1"/>
</dbReference>
<dbReference type="SFLD" id="SFLDG01129">
    <property type="entry name" value="C1.5:_HAD__Beta-PGM__Phosphata"/>
    <property type="match status" value="1"/>
</dbReference>
<dbReference type="NCBIfam" id="TIGR01509">
    <property type="entry name" value="HAD-SF-IA-v3"/>
    <property type="match status" value="1"/>
</dbReference>
<dbReference type="SFLD" id="SFLDS00003">
    <property type="entry name" value="Haloacid_Dehalogenase"/>
    <property type="match status" value="1"/>
</dbReference>
<dbReference type="STRING" id="633194.SAMN05421759_104210"/>
<evidence type="ECO:0000313" key="2">
    <source>
        <dbReference type="Proteomes" id="UP000186684"/>
    </source>
</evidence>
<dbReference type="InterPro" id="IPR023214">
    <property type="entry name" value="HAD_sf"/>
</dbReference>
<dbReference type="InterPro" id="IPR036412">
    <property type="entry name" value="HAD-like_sf"/>
</dbReference>
<organism evidence="1 2">
    <name type="scientific">Roseivivax lentus</name>
    <dbReference type="NCBI Taxonomy" id="633194"/>
    <lineage>
        <taxon>Bacteria</taxon>
        <taxon>Pseudomonadati</taxon>
        <taxon>Pseudomonadota</taxon>
        <taxon>Alphaproteobacteria</taxon>
        <taxon>Rhodobacterales</taxon>
        <taxon>Roseobacteraceae</taxon>
        <taxon>Roseivivax</taxon>
    </lineage>
</organism>
<dbReference type="Proteomes" id="UP000186684">
    <property type="component" value="Unassembled WGS sequence"/>
</dbReference>
<dbReference type="AlphaFoldDB" id="A0A1N7MDA9"/>
<dbReference type="InterPro" id="IPR006439">
    <property type="entry name" value="HAD-SF_hydro_IA"/>
</dbReference>
<sequence length="206" mass="23337">MSSRAVVFDIGNVLIEWQPERFFDARIGRQARERLFAEVDLHHYNDLIDRGHDFRATIYDAAEAHADWRDEIRLWHDCWAEIAGPEIPHSLRLLRALRGKGVPCYALSNFGIGTFEVGVAKWPFLRDFDRSFISGHMGVAKPDPSIYAALEAEVPEGPDGLLFTDDRAENIAAAEARGWRTHHFETPEGFAARLVAEGLLEPEEAR</sequence>
<reference evidence="2" key="1">
    <citation type="submission" date="2017-01" db="EMBL/GenBank/DDBJ databases">
        <authorList>
            <person name="Varghese N."/>
            <person name="Submissions S."/>
        </authorList>
    </citation>
    <scope>NUCLEOTIDE SEQUENCE [LARGE SCALE GENOMIC DNA]</scope>
    <source>
        <strain evidence="2">DSM 29430</strain>
    </source>
</reference>
<dbReference type="PANTHER" id="PTHR43611">
    <property type="entry name" value="ALPHA-D-GLUCOSE 1-PHOSPHATE PHOSPHATASE"/>
    <property type="match status" value="1"/>
</dbReference>
<dbReference type="EMBL" id="FTOQ01000004">
    <property type="protein sequence ID" value="SIS84018.1"/>
    <property type="molecule type" value="Genomic_DNA"/>
</dbReference>
<protein>
    <submittedName>
        <fullName evidence="1">2-haloacid dehalogenase</fullName>
    </submittedName>
</protein>
<accession>A0A1N7MDA9</accession>
<gene>
    <name evidence="1" type="ORF">SAMN05421759_104210</name>
</gene>
<name>A0A1N7MDA9_9RHOB</name>
<proteinExistence type="predicted"/>
<dbReference type="SUPFAM" id="SSF56784">
    <property type="entry name" value="HAD-like"/>
    <property type="match status" value="1"/>
</dbReference>
<dbReference type="RefSeq" id="WP_076447622.1">
    <property type="nucleotide sequence ID" value="NZ_FTOQ01000004.1"/>
</dbReference>
<dbReference type="CDD" id="cd02603">
    <property type="entry name" value="HAD_sEH-N_like"/>
    <property type="match status" value="1"/>
</dbReference>
<dbReference type="PANTHER" id="PTHR43611:SF3">
    <property type="entry name" value="FLAVIN MONONUCLEOTIDE HYDROLASE 1, CHLOROPLATIC"/>
    <property type="match status" value="1"/>
</dbReference>
<dbReference type="OrthoDB" id="9807742at2"/>
<dbReference type="InterPro" id="IPR023198">
    <property type="entry name" value="PGP-like_dom2"/>
</dbReference>
<dbReference type="Gene3D" id="1.10.150.240">
    <property type="entry name" value="Putative phosphatase, domain 2"/>
    <property type="match status" value="1"/>
</dbReference>